<protein>
    <submittedName>
        <fullName evidence="10">Ferredoxin I</fullName>
    </submittedName>
</protein>
<keyword evidence="6" id="KW-0560">Oxidoreductase</keyword>
<evidence type="ECO:0000256" key="3">
    <source>
        <dbReference type="ARBA" id="ARBA00022630"/>
    </source>
</evidence>
<dbReference type="InterPro" id="IPR000415">
    <property type="entry name" value="Nitroreductase-like"/>
</dbReference>
<evidence type="ECO:0000256" key="8">
    <source>
        <dbReference type="ARBA" id="ARBA00023014"/>
    </source>
</evidence>
<dbReference type="AlphaFoldDB" id="A0A174RQD8"/>
<dbReference type="InterPro" id="IPR029479">
    <property type="entry name" value="Nitroreductase"/>
</dbReference>
<proteinExistence type="inferred from homology"/>
<evidence type="ECO:0000313" key="11">
    <source>
        <dbReference type="EMBL" id="CUN60129.1"/>
    </source>
</evidence>
<gene>
    <name evidence="11" type="ORF">ERS852380_00674</name>
    <name evidence="10" type="ORF">ERS852429_00970</name>
</gene>
<dbReference type="Gene3D" id="3.30.70.20">
    <property type="match status" value="1"/>
</dbReference>
<keyword evidence="8" id="KW-0411">Iron-sulfur</keyword>
<dbReference type="Proteomes" id="UP000095455">
    <property type="component" value="Unassembled WGS sequence"/>
</dbReference>
<evidence type="ECO:0000313" key="10">
    <source>
        <dbReference type="EMBL" id="CUM86719.1"/>
    </source>
</evidence>
<dbReference type="GO" id="GO:0051536">
    <property type="term" value="F:iron-sulfur cluster binding"/>
    <property type="evidence" value="ECO:0007669"/>
    <property type="project" value="UniProtKB-KW"/>
</dbReference>
<dbReference type="GO" id="GO:0046872">
    <property type="term" value="F:metal ion binding"/>
    <property type="evidence" value="ECO:0007669"/>
    <property type="project" value="UniProtKB-KW"/>
</dbReference>
<keyword evidence="3" id="KW-0285">Flavoprotein</keyword>
<reference evidence="12 13" key="1">
    <citation type="submission" date="2015-09" db="EMBL/GenBank/DDBJ databases">
        <authorList>
            <consortium name="Pathogen Informatics"/>
        </authorList>
    </citation>
    <scope>NUCLEOTIDE SEQUENCE [LARGE SCALE GENOMIC DNA]</scope>
    <source>
        <strain evidence="11 12">2789STDY5608822</strain>
        <strain evidence="10 13">2789STDY5608872</strain>
    </source>
</reference>
<evidence type="ECO:0000256" key="1">
    <source>
        <dbReference type="ARBA" id="ARBA00001917"/>
    </source>
</evidence>
<comment type="similarity">
    <text evidence="2">Belongs to the nitroreductase family.</text>
</comment>
<evidence type="ECO:0000313" key="12">
    <source>
        <dbReference type="Proteomes" id="UP000095455"/>
    </source>
</evidence>
<evidence type="ECO:0000256" key="5">
    <source>
        <dbReference type="ARBA" id="ARBA00022723"/>
    </source>
</evidence>
<dbReference type="PROSITE" id="PS00198">
    <property type="entry name" value="4FE4S_FER_1"/>
    <property type="match status" value="2"/>
</dbReference>
<keyword evidence="7" id="KW-0408">Iron</keyword>
<dbReference type="PANTHER" id="PTHR43673">
    <property type="entry name" value="NAD(P)H NITROREDUCTASE YDGI-RELATED"/>
    <property type="match status" value="1"/>
</dbReference>
<dbReference type="Gene3D" id="3.40.109.10">
    <property type="entry name" value="NADH Oxidase"/>
    <property type="match status" value="1"/>
</dbReference>
<dbReference type="Proteomes" id="UP000095591">
    <property type="component" value="Unassembled WGS sequence"/>
</dbReference>
<evidence type="ECO:0000259" key="9">
    <source>
        <dbReference type="PROSITE" id="PS51379"/>
    </source>
</evidence>
<dbReference type="InterPro" id="IPR017896">
    <property type="entry name" value="4Fe4S_Fe-S-bd"/>
</dbReference>
<dbReference type="RefSeq" id="WP_008771779.1">
    <property type="nucleotide sequence ID" value="NZ_CABMKT010000002.1"/>
</dbReference>
<comment type="cofactor">
    <cofactor evidence="1">
        <name>FMN</name>
        <dbReference type="ChEBI" id="CHEBI:58210"/>
    </cofactor>
</comment>
<dbReference type="GO" id="GO:0016491">
    <property type="term" value="F:oxidoreductase activity"/>
    <property type="evidence" value="ECO:0007669"/>
    <property type="project" value="UniProtKB-KW"/>
</dbReference>
<feature type="domain" description="4Fe-4S ferredoxin-type" evidence="9">
    <location>
        <begin position="33"/>
        <end position="62"/>
    </location>
</feature>
<dbReference type="EMBL" id="CYXP01000001">
    <property type="protein sequence ID" value="CUM86719.1"/>
    <property type="molecule type" value="Genomic_DNA"/>
</dbReference>
<feature type="domain" description="4Fe-4S ferredoxin-type" evidence="9">
    <location>
        <begin position="1"/>
        <end position="30"/>
    </location>
</feature>
<dbReference type="EMBL" id="CYYK01000002">
    <property type="protein sequence ID" value="CUN60129.1"/>
    <property type="molecule type" value="Genomic_DNA"/>
</dbReference>
<accession>A0A174RQD8</accession>
<sequence length="286" mass="31809">MTLNIDQESCIKCGKCVRVCPSDIFTQERAGETIGLVRVESCIVCGHCVDVCPTGSVLHSEFPPEKTHTIDYSQMPTPEQVMLLIKSRRSNRTLTSRPVPKEMLDKIVEAAHSAPTATNSQSLSFTVVTDPRKLRQVSDYTIGVFDSLAKLLLNPVVKCVVKPFMKDVYKYVPVFNRLKEEHKAGKDPILRKATALLLIHTPKSNRFGSEDANLAYQNASLMAQSLGVSQIYMGFVLTAIRQEGKDTLAKTLGIDGKIQAIMALGIPAFKYPKYTDRKEIVKNYIE</sequence>
<dbReference type="Pfam" id="PF13237">
    <property type="entry name" value="Fer4_10"/>
    <property type="match status" value="1"/>
</dbReference>
<dbReference type="Pfam" id="PF00881">
    <property type="entry name" value="Nitroreductase"/>
    <property type="match status" value="1"/>
</dbReference>
<organism evidence="10 13">
    <name type="scientific">Parabacteroides distasonis</name>
    <dbReference type="NCBI Taxonomy" id="823"/>
    <lineage>
        <taxon>Bacteria</taxon>
        <taxon>Pseudomonadati</taxon>
        <taxon>Bacteroidota</taxon>
        <taxon>Bacteroidia</taxon>
        <taxon>Bacteroidales</taxon>
        <taxon>Tannerellaceae</taxon>
        <taxon>Parabacteroides</taxon>
    </lineage>
</organism>
<name>A0A174RQD8_PARDI</name>
<evidence type="ECO:0000256" key="6">
    <source>
        <dbReference type="ARBA" id="ARBA00023002"/>
    </source>
</evidence>
<keyword evidence="4" id="KW-0288">FMN</keyword>
<dbReference type="SUPFAM" id="SSF54862">
    <property type="entry name" value="4Fe-4S ferredoxins"/>
    <property type="match status" value="1"/>
</dbReference>
<dbReference type="InterPro" id="IPR017900">
    <property type="entry name" value="4Fe4S_Fe_S_CS"/>
</dbReference>
<keyword evidence="5" id="KW-0479">Metal-binding</keyword>
<evidence type="ECO:0000256" key="7">
    <source>
        <dbReference type="ARBA" id="ARBA00023004"/>
    </source>
</evidence>
<dbReference type="PROSITE" id="PS51379">
    <property type="entry name" value="4FE4S_FER_2"/>
    <property type="match status" value="2"/>
</dbReference>
<dbReference type="SUPFAM" id="SSF55469">
    <property type="entry name" value="FMN-dependent nitroreductase-like"/>
    <property type="match status" value="1"/>
</dbReference>
<evidence type="ECO:0000256" key="2">
    <source>
        <dbReference type="ARBA" id="ARBA00007118"/>
    </source>
</evidence>
<evidence type="ECO:0000256" key="4">
    <source>
        <dbReference type="ARBA" id="ARBA00022643"/>
    </source>
</evidence>
<evidence type="ECO:0000313" key="13">
    <source>
        <dbReference type="Proteomes" id="UP000095591"/>
    </source>
</evidence>
<dbReference type="PANTHER" id="PTHR43673:SF2">
    <property type="entry name" value="NITROREDUCTASE"/>
    <property type="match status" value="1"/>
</dbReference>